<dbReference type="AlphaFoldDB" id="A0A7L2PDC2"/>
<dbReference type="GO" id="GO:0009897">
    <property type="term" value="C:external side of plasma membrane"/>
    <property type="evidence" value="ECO:0007669"/>
    <property type="project" value="TreeGrafter"/>
</dbReference>
<dbReference type="Proteomes" id="UP000535705">
    <property type="component" value="Unassembled WGS sequence"/>
</dbReference>
<evidence type="ECO:0000313" key="2">
    <source>
        <dbReference type="Proteomes" id="UP000535705"/>
    </source>
</evidence>
<sequence length="72" mass="7878">PQPCAAAEDHECKCPPGYGCSGDTCLSCHRLRSCESGQELERIGIVSFSFQCKPCGNGTFSSSRNSWCRNWT</sequence>
<dbReference type="EMBL" id="VWYP01029947">
    <property type="protein sequence ID" value="NXR82573.1"/>
    <property type="molecule type" value="Genomic_DNA"/>
</dbReference>
<feature type="non-terminal residue" evidence="1">
    <location>
        <position position="72"/>
    </location>
</feature>
<dbReference type="SUPFAM" id="SSF57586">
    <property type="entry name" value="TNF receptor-like"/>
    <property type="match status" value="1"/>
</dbReference>
<comment type="caution">
    <text evidence="1">The sequence shown here is derived from an EMBL/GenBank/DDBJ whole genome shotgun (WGS) entry which is preliminary data.</text>
</comment>
<feature type="non-terminal residue" evidence="1">
    <location>
        <position position="1"/>
    </location>
</feature>
<dbReference type="PANTHER" id="PTHR47388">
    <property type="entry name" value="TUMOR NECROSIS FACTOR RECEPTOR SUPERFAMILY MEMBER 18"/>
    <property type="match status" value="1"/>
</dbReference>
<dbReference type="Gene3D" id="2.10.50.10">
    <property type="entry name" value="Tumor Necrosis Factor Receptor, subunit A, domain 2"/>
    <property type="match status" value="1"/>
</dbReference>
<organism evidence="1 2">
    <name type="scientific">Pycnonotus jocosus</name>
    <name type="common">Red-whiskered bulbul</name>
    <name type="synonym">Lanius jocosus</name>
    <dbReference type="NCBI Taxonomy" id="182897"/>
    <lineage>
        <taxon>Eukaryota</taxon>
        <taxon>Metazoa</taxon>
        <taxon>Chordata</taxon>
        <taxon>Craniata</taxon>
        <taxon>Vertebrata</taxon>
        <taxon>Euteleostomi</taxon>
        <taxon>Archelosauria</taxon>
        <taxon>Archosauria</taxon>
        <taxon>Dinosauria</taxon>
        <taxon>Saurischia</taxon>
        <taxon>Theropoda</taxon>
        <taxon>Coelurosauria</taxon>
        <taxon>Aves</taxon>
        <taxon>Neognathae</taxon>
        <taxon>Neoaves</taxon>
        <taxon>Telluraves</taxon>
        <taxon>Australaves</taxon>
        <taxon>Passeriformes</taxon>
        <taxon>Sylvioidea</taxon>
        <taxon>Pycnonotidae</taxon>
        <taxon>Pycnonotus</taxon>
    </lineage>
</organism>
<keyword evidence="2" id="KW-1185">Reference proteome</keyword>
<dbReference type="GO" id="GO:0045785">
    <property type="term" value="P:positive regulation of cell adhesion"/>
    <property type="evidence" value="ECO:0007669"/>
    <property type="project" value="TreeGrafter"/>
</dbReference>
<reference evidence="1 2" key="1">
    <citation type="submission" date="2019-09" db="EMBL/GenBank/DDBJ databases">
        <title>Bird 10,000 Genomes (B10K) Project - Family phase.</title>
        <authorList>
            <person name="Zhang G."/>
        </authorList>
    </citation>
    <scope>NUCLEOTIDE SEQUENCE [LARGE SCALE GENOMIC DNA]</scope>
    <source>
        <strain evidence="1">B10K-DU-002-42</strain>
        <tissue evidence="1">Muscle</tissue>
    </source>
</reference>
<gene>
    <name evidence="1" type="primary">Tnfrsf18</name>
    <name evidence="1" type="ORF">PYCJOC_R12992</name>
</gene>
<dbReference type="InterPro" id="IPR053107">
    <property type="entry name" value="TNFRSF18"/>
</dbReference>
<protein>
    <submittedName>
        <fullName evidence="1">TNR18 factor</fullName>
    </submittedName>
</protein>
<dbReference type="PANTHER" id="PTHR47388:SF1">
    <property type="entry name" value="TUMOR NECROSIS FACTOR RECEPTOR SUPERFAMILY MEMBER 18"/>
    <property type="match status" value="1"/>
</dbReference>
<evidence type="ECO:0000313" key="1">
    <source>
        <dbReference type="EMBL" id="NXR82573.1"/>
    </source>
</evidence>
<accession>A0A7L2PDC2</accession>
<dbReference type="OrthoDB" id="9374769at2759"/>
<proteinExistence type="predicted"/>
<name>A0A7L2PDC2_PYCJO</name>